<dbReference type="Gene3D" id="3.40.1390.10">
    <property type="entry name" value="MurE/MurF, N-terminal domain"/>
    <property type="match status" value="1"/>
</dbReference>
<keyword evidence="5 10" id="KW-0067">ATP-binding</keyword>
<evidence type="ECO:0000256" key="5">
    <source>
        <dbReference type="ARBA" id="ARBA00022840"/>
    </source>
</evidence>
<comment type="caution">
    <text evidence="14">The sequence shown here is derived from an EMBL/GenBank/DDBJ whole genome shotgun (WGS) entry which is preliminary data.</text>
</comment>
<dbReference type="InterPro" id="IPR035911">
    <property type="entry name" value="MurE/MurF_N"/>
</dbReference>
<keyword evidence="7 10" id="KW-0573">Peptidoglycan synthesis</keyword>
<dbReference type="STRING" id="907931.GCA_000165675_00275"/>
<comment type="similarity">
    <text evidence="10">Belongs to the MurCDEF family. MurF subfamily.</text>
</comment>
<dbReference type="UniPathway" id="UPA00219"/>
<keyword evidence="9 10" id="KW-0961">Cell wall biogenesis/degradation</keyword>
<keyword evidence="1 10" id="KW-0963">Cytoplasm</keyword>
<dbReference type="InterPro" id="IPR051046">
    <property type="entry name" value="MurCDEF_CellWall_CoF430Synth"/>
</dbReference>
<dbReference type="GO" id="GO:0008766">
    <property type="term" value="F:UDP-N-acetylmuramoylalanyl-D-glutamyl-2,6-diaminopimelate-D-alanyl-D-alanine ligase activity"/>
    <property type="evidence" value="ECO:0007669"/>
    <property type="project" value="RHEA"/>
</dbReference>
<dbReference type="Gene3D" id="3.40.1190.10">
    <property type="entry name" value="Mur-like, catalytic domain"/>
    <property type="match status" value="1"/>
</dbReference>
<comment type="catalytic activity">
    <reaction evidence="11">
        <text>D-alanyl-D-alanine + UDP-N-acetyl-alpha-D-muramoyl-L-alanyl-gamma-D-glutamyl-meso-2,6-diaminopimelate + ATP = UDP-N-acetyl-alpha-D-muramoyl-L-alanyl-gamma-D-glutamyl-meso-2,6-diaminopimeloyl-D-alanyl-D-alanine + ADP + phosphate + H(+)</text>
        <dbReference type="Rhea" id="RHEA:28374"/>
        <dbReference type="ChEBI" id="CHEBI:15378"/>
        <dbReference type="ChEBI" id="CHEBI:30616"/>
        <dbReference type="ChEBI" id="CHEBI:43474"/>
        <dbReference type="ChEBI" id="CHEBI:57822"/>
        <dbReference type="ChEBI" id="CHEBI:61386"/>
        <dbReference type="ChEBI" id="CHEBI:83905"/>
        <dbReference type="ChEBI" id="CHEBI:456216"/>
        <dbReference type="EC" id="6.3.2.10"/>
    </reaction>
</comment>
<dbReference type="EMBL" id="PUFI01000005">
    <property type="protein sequence ID" value="TDG69634.1"/>
    <property type="molecule type" value="Genomic_DNA"/>
</dbReference>
<feature type="domain" description="Mur ligase C-terminal" evidence="12">
    <location>
        <begin position="310"/>
        <end position="437"/>
    </location>
</feature>
<dbReference type="InterPro" id="IPR036565">
    <property type="entry name" value="Mur-like_cat_sf"/>
</dbReference>
<feature type="binding site" evidence="10">
    <location>
        <begin position="108"/>
        <end position="114"/>
    </location>
    <ligand>
        <name>ATP</name>
        <dbReference type="ChEBI" id="CHEBI:30616"/>
    </ligand>
</feature>
<keyword evidence="2 10" id="KW-0436">Ligase</keyword>
<protein>
    <recommendedName>
        <fullName evidence="10 11">UDP-N-acetylmuramoyl-tripeptide--D-alanyl-D-alanine ligase</fullName>
        <ecNumber evidence="10 11">6.3.2.10</ecNumber>
    </recommendedName>
    <alternativeName>
        <fullName evidence="10">D-alanyl-D-alanine-adding enzyme</fullName>
    </alternativeName>
</protein>
<sequence>MNITLEKLAEVLNAPFQGKDSVAISGVAFDSRHVKEGQLFIALVAENDGHDYIENALANGAHAVLVDSQHQLKEDWPAVIVDDTLVAMQKLGQWYRHQVNPKVVAITGSNGKTTTKDMAAEIANQQYRTFKTPENYNNEIGVPMTLLSMPESTEVLIVELGMDRPGQLTVLSHLVEPDIAIITMIGEAHIEFFKTRRNIAKAKLEIINGLKAEGTLIIPNDEPLLTQEISHIEQHVKTFGTIDADVNATDISVENNQSQFNINQQKFAIPMLGRYNIMNALAAITAGNLLHIDLKNAQKALLDFDLTKNRTEILHTTHGVTIISDVYNSNPTAVKAVLATLVSREVQGKRYVVLGDMLELGQQAGIMHAGLAESVQESHIDGVYLVGELMRKHLYPILQKHFDQTQLHQYAKDQLDDLVSDLNKLGQQGDVMLLKASHGIHLERVVDELMK</sequence>
<dbReference type="AlphaFoldDB" id="A0A4R5NAZ3"/>
<dbReference type="InterPro" id="IPR036615">
    <property type="entry name" value="Mur_ligase_C_dom_sf"/>
</dbReference>
<reference evidence="14 15" key="1">
    <citation type="journal article" date="2019" name="Appl. Microbiol. Biotechnol.">
        <title>Uncovering carbohydrate metabolism through a genotype-phenotype association study of 56 lactic acid bacteria genomes.</title>
        <authorList>
            <person name="Buron-Moles G."/>
            <person name="Chailyan A."/>
            <person name="Dolejs I."/>
            <person name="Forster J."/>
            <person name="Miks M.H."/>
        </authorList>
    </citation>
    <scope>NUCLEOTIDE SEQUENCE [LARGE SCALE GENOMIC DNA]</scope>
    <source>
        <strain evidence="14 15">ATCC 700006</strain>
    </source>
</reference>
<accession>A0A4R5NAZ3</accession>
<comment type="catalytic activity">
    <reaction evidence="10">
        <text>UDP-N-acetyl-alpha-D-muramoyl-L-alanyl-gamma-D-glutamyl-L-lysine + D-alanyl-D-alanine + ATP = UDP-N-acetyl-alpha-D-muramoyl-L-alanyl-gamma-D-glutamyl-L-lysyl-D-alanyl-D-alanine + ADP + phosphate + H(+)</text>
        <dbReference type="Rhea" id="RHEA:16085"/>
        <dbReference type="ChEBI" id="CHEBI:15378"/>
        <dbReference type="ChEBI" id="CHEBI:30616"/>
        <dbReference type="ChEBI" id="CHEBI:43474"/>
        <dbReference type="ChEBI" id="CHEBI:57822"/>
        <dbReference type="ChEBI" id="CHEBI:70758"/>
        <dbReference type="ChEBI" id="CHEBI:83903"/>
        <dbReference type="ChEBI" id="CHEBI:456216"/>
        <dbReference type="EC" id="6.3.2.10"/>
    </reaction>
</comment>
<evidence type="ECO:0000259" key="13">
    <source>
        <dbReference type="Pfam" id="PF08245"/>
    </source>
</evidence>
<evidence type="ECO:0000256" key="4">
    <source>
        <dbReference type="ARBA" id="ARBA00022741"/>
    </source>
</evidence>
<dbReference type="InterPro" id="IPR004101">
    <property type="entry name" value="Mur_ligase_C"/>
</dbReference>
<dbReference type="GO" id="GO:0008360">
    <property type="term" value="P:regulation of cell shape"/>
    <property type="evidence" value="ECO:0007669"/>
    <property type="project" value="UniProtKB-KW"/>
</dbReference>
<evidence type="ECO:0000256" key="6">
    <source>
        <dbReference type="ARBA" id="ARBA00022960"/>
    </source>
</evidence>
<evidence type="ECO:0000256" key="11">
    <source>
        <dbReference type="RuleBase" id="RU004136"/>
    </source>
</evidence>
<dbReference type="SUPFAM" id="SSF63418">
    <property type="entry name" value="MurE/MurF N-terminal domain"/>
    <property type="match status" value="1"/>
</dbReference>
<dbReference type="Gene3D" id="3.90.190.20">
    <property type="entry name" value="Mur ligase, C-terminal domain"/>
    <property type="match status" value="1"/>
</dbReference>
<dbReference type="InterPro" id="IPR005863">
    <property type="entry name" value="UDP-N-AcMur_synth"/>
</dbReference>
<dbReference type="GO" id="GO:0047480">
    <property type="term" value="F:UDP-N-acetylmuramoyl-tripeptide-D-alanyl-D-alanine ligase activity"/>
    <property type="evidence" value="ECO:0007669"/>
    <property type="project" value="UniProtKB-UniRule"/>
</dbReference>
<evidence type="ECO:0000259" key="12">
    <source>
        <dbReference type="Pfam" id="PF02875"/>
    </source>
</evidence>
<evidence type="ECO:0000256" key="1">
    <source>
        <dbReference type="ARBA" id="ARBA00022490"/>
    </source>
</evidence>
<keyword evidence="8 10" id="KW-0131">Cell cycle</keyword>
<evidence type="ECO:0000313" key="15">
    <source>
        <dbReference type="Proteomes" id="UP000295681"/>
    </source>
</evidence>
<organism evidence="14 15">
    <name type="scientific">Leuconostoc fallax</name>
    <dbReference type="NCBI Taxonomy" id="1251"/>
    <lineage>
        <taxon>Bacteria</taxon>
        <taxon>Bacillati</taxon>
        <taxon>Bacillota</taxon>
        <taxon>Bacilli</taxon>
        <taxon>Lactobacillales</taxon>
        <taxon>Lactobacillaceae</taxon>
        <taxon>Leuconostoc</taxon>
    </lineage>
</organism>
<proteinExistence type="inferred from homology"/>
<dbReference type="SUPFAM" id="SSF53623">
    <property type="entry name" value="MurD-like peptide ligases, catalytic domain"/>
    <property type="match status" value="1"/>
</dbReference>
<dbReference type="NCBIfam" id="TIGR01143">
    <property type="entry name" value="murF"/>
    <property type="match status" value="1"/>
</dbReference>
<evidence type="ECO:0000313" key="14">
    <source>
        <dbReference type="EMBL" id="TDG69634.1"/>
    </source>
</evidence>
<comment type="pathway">
    <text evidence="10 11">Cell wall biogenesis; peptidoglycan biosynthesis.</text>
</comment>
<name>A0A4R5NAZ3_9LACO</name>
<dbReference type="GO" id="GO:0009252">
    <property type="term" value="P:peptidoglycan biosynthetic process"/>
    <property type="evidence" value="ECO:0007669"/>
    <property type="project" value="UniProtKB-UniRule"/>
</dbReference>
<dbReference type="InterPro" id="IPR013221">
    <property type="entry name" value="Mur_ligase_cen"/>
</dbReference>
<dbReference type="RefSeq" id="WP_010008766.1">
    <property type="nucleotide sequence ID" value="NZ_JAGYGP010000001.1"/>
</dbReference>
<dbReference type="GO" id="GO:0005524">
    <property type="term" value="F:ATP binding"/>
    <property type="evidence" value="ECO:0007669"/>
    <property type="project" value="UniProtKB-UniRule"/>
</dbReference>
<evidence type="ECO:0000256" key="3">
    <source>
        <dbReference type="ARBA" id="ARBA00022618"/>
    </source>
</evidence>
<dbReference type="GO" id="GO:0051301">
    <property type="term" value="P:cell division"/>
    <property type="evidence" value="ECO:0007669"/>
    <property type="project" value="UniProtKB-KW"/>
</dbReference>
<dbReference type="GO" id="GO:0071555">
    <property type="term" value="P:cell wall organization"/>
    <property type="evidence" value="ECO:0007669"/>
    <property type="project" value="UniProtKB-KW"/>
</dbReference>
<dbReference type="SUPFAM" id="SSF53244">
    <property type="entry name" value="MurD-like peptide ligases, peptide-binding domain"/>
    <property type="match status" value="1"/>
</dbReference>
<evidence type="ECO:0000256" key="10">
    <source>
        <dbReference type="HAMAP-Rule" id="MF_02019"/>
    </source>
</evidence>
<evidence type="ECO:0000256" key="8">
    <source>
        <dbReference type="ARBA" id="ARBA00023306"/>
    </source>
</evidence>
<comment type="function">
    <text evidence="10 11">Involved in cell wall formation. Catalyzes the final step in the synthesis of UDP-N-acetylmuramoyl-pentapeptide, the precursor of murein.</text>
</comment>
<dbReference type="GO" id="GO:0005737">
    <property type="term" value="C:cytoplasm"/>
    <property type="evidence" value="ECO:0007669"/>
    <property type="project" value="UniProtKB-SubCell"/>
</dbReference>
<evidence type="ECO:0000256" key="7">
    <source>
        <dbReference type="ARBA" id="ARBA00022984"/>
    </source>
</evidence>
<dbReference type="PANTHER" id="PTHR43024:SF1">
    <property type="entry name" value="UDP-N-ACETYLMURAMOYL-TRIPEPTIDE--D-ALANYL-D-ALANINE LIGASE"/>
    <property type="match status" value="1"/>
</dbReference>
<evidence type="ECO:0000256" key="2">
    <source>
        <dbReference type="ARBA" id="ARBA00022598"/>
    </source>
</evidence>
<dbReference type="EC" id="6.3.2.10" evidence="10 11"/>
<dbReference type="Pfam" id="PF02875">
    <property type="entry name" value="Mur_ligase_C"/>
    <property type="match status" value="1"/>
</dbReference>
<keyword evidence="3 10" id="KW-0132">Cell division</keyword>
<gene>
    <name evidence="10" type="primary">murF</name>
    <name evidence="14" type="ORF">C5L23_001096</name>
</gene>
<dbReference type="Proteomes" id="UP000295681">
    <property type="component" value="Unassembled WGS sequence"/>
</dbReference>
<evidence type="ECO:0000256" key="9">
    <source>
        <dbReference type="ARBA" id="ARBA00023316"/>
    </source>
</evidence>
<keyword evidence="15" id="KW-1185">Reference proteome</keyword>
<dbReference type="HAMAP" id="MF_02019">
    <property type="entry name" value="MurF"/>
    <property type="match status" value="1"/>
</dbReference>
<dbReference type="PANTHER" id="PTHR43024">
    <property type="entry name" value="UDP-N-ACETYLMURAMOYL-TRIPEPTIDE--D-ALANYL-D-ALANINE LIGASE"/>
    <property type="match status" value="1"/>
</dbReference>
<comment type="subcellular location">
    <subcellularLocation>
        <location evidence="10 11">Cytoplasm</location>
    </subcellularLocation>
</comment>
<keyword evidence="6 10" id="KW-0133">Cell shape</keyword>
<feature type="domain" description="Mur ligase central" evidence="13">
    <location>
        <begin position="106"/>
        <end position="286"/>
    </location>
</feature>
<dbReference type="Pfam" id="PF08245">
    <property type="entry name" value="Mur_ligase_M"/>
    <property type="match status" value="1"/>
</dbReference>
<keyword evidence="4 10" id="KW-0547">Nucleotide-binding</keyword>